<proteinExistence type="predicted"/>
<organism evidence="1 2">
    <name type="scientific">Coccidioides immitis (strain RS)</name>
    <name type="common">Valley fever fungus</name>
    <dbReference type="NCBI Taxonomy" id="246410"/>
    <lineage>
        <taxon>Eukaryota</taxon>
        <taxon>Fungi</taxon>
        <taxon>Dikarya</taxon>
        <taxon>Ascomycota</taxon>
        <taxon>Pezizomycotina</taxon>
        <taxon>Eurotiomycetes</taxon>
        <taxon>Eurotiomycetidae</taxon>
        <taxon>Onygenales</taxon>
        <taxon>Onygenaceae</taxon>
        <taxon>Coccidioides</taxon>
    </lineage>
</organism>
<dbReference type="VEuPathDB" id="FungiDB:CIMG_06501"/>
<reference evidence="2" key="1">
    <citation type="journal article" date="2009" name="Genome Res.">
        <title>Comparative genomic analyses of the human fungal pathogens Coccidioides and their relatives.</title>
        <authorList>
            <person name="Sharpton T.J."/>
            <person name="Stajich J.E."/>
            <person name="Rounsley S.D."/>
            <person name="Gardner M.J."/>
            <person name="Wortman J.R."/>
            <person name="Jordar V.S."/>
            <person name="Maiti R."/>
            <person name="Kodira C.D."/>
            <person name="Neafsey D.E."/>
            <person name="Zeng Q."/>
            <person name="Hung C.-Y."/>
            <person name="McMahan C."/>
            <person name="Muszewska A."/>
            <person name="Grynberg M."/>
            <person name="Mandel M.A."/>
            <person name="Kellner E.M."/>
            <person name="Barker B.M."/>
            <person name="Galgiani J.N."/>
            <person name="Orbach M.J."/>
            <person name="Kirkland T.N."/>
            <person name="Cole G.T."/>
            <person name="Henn M.R."/>
            <person name="Birren B.W."/>
            <person name="Taylor J.W."/>
        </authorList>
    </citation>
    <scope>NUCLEOTIDE SEQUENCE [LARGE SCALE GENOMIC DNA]</scope>
    <source>
        <strain evidence="2">RS</strain>
    </source>
</reference>
<dbReference type="InParanoid" id="A0A0D8JTB0"/>
<dbReference type="RefSeq" id="XP_012214035.1">
    <property type="nucleotide sequence ID" value="XM_012358612.1"/>
</dbReference>
<dbReference type="EMBL" id="GG704912">
    <property type="protein sequence ID" value="KJF60590.1"/>
    <property type="molecule type" value="Genomic_DNA"/>
</dbReference>
<accession>A0A0D8JTB0</accession>
<evidence type="ECO:0000313" key="1">
    <source>
        <dbReference type="EMBL" id="KJF60590.1"/>
    </source>
</evidence>
<protein>
    <submittedName>
        <fullName evidence="1">Uncharacterized protein</fullName>
    </submittedName>
</protein>
<gene>
    <name evidence="1" type="ORF">CIMG_06501</name>
</gene>
<dbReference type="GeneID" id="4561772"/>
<name>A0A0D8JTB0_COCIM</name>
<dbReference type="AlphaFoldDB" id="A0A0D8JTB0"/>
<sequence length="106" mass="12252">MNPGNTGALLGCGEQQSLPFDPFHIFCLAGRQRERALPASSWRAWRTKGAWPGRFTTSVKSAWRFALIQWAWDCAWFLWTRKATSAVESRATVPSWWLWLHLERTS</sequence>
<reference evidence="2" key="2">
    <citation type="journal article" date="2010" name="Genome Res.">
        <title>Population genomic sequencing of Coccidioides fungi reveals recent hybridization and transposon control.</title>
        <authorList>
            <person name="Neafsey D.E."/>
            <person name="Barker B.M."/>
            <person name="Sharpton T.J."/>
            <person name="Stajich J.E."/>
            <person name="Park D.J."/>
            <person name="Whiston E."/>
            <person name="Hung C.-Y."/>
            <person name="McMahan C."/>
            <person name="White J."/>
            <person name="Sykes S."/>
            <person name="Heiman D."/>
            <person name="Young S."/>
            <person name="Zeng Q."/>
            <person name="Abouelleil A."/>
            <person name="Aftuck L."/>
            <person name="Bessette D."/>
            <person name="Brown A."/>
            <person name="FitzGerald M."/>
            <person name="Lui A."/>
            <person name="Macdonald J.P."/>
            <person name="Priest M."/>
            <person name="Orbach M.J."/>
            <person name="Galgiani J.N."/>
            <person name="Kirkland T.N."/>
            <person name="Cole G.T."/>
            <person name="Birren B.W."/>
            <person name="Henn M.R."/>
            <person name="Taylor J.W."/>
            <person name="Rounsley S.D."/>
        </authorList>
    </citation>
    <scope>GENOME REANNOTATION</scope>
    <source>
        <strain evidence="2">RS</strain>
    </source>
</reference>
<dbReference type="Proteomes" id="UP000001261">
    <property type="component" value="Unassembled WGS sequence"/>
</dbReference>
<dbReference type="KEGG" id="cim:CIMG_06501"/>
<keyword evidence="2" id="KW-1185">Reference proteome</keyword>
<evidence type="ECO:0000313" key="2">
    <source>
        <dbReference type="Proteomes" id="UP000001261"/>
    </source>
</evidence>